<feature type="compositionally biased region" description="Basic and acidic residues" evidence="1">
    <location>
        <begin position="76"/>
        <end position="90"/>
    </location>
</feature>
<organism evidence="3 4">
    <name type="scientific">Elysia crispata</name>
    <name type="common">lettuce slug</name>
    <dbReference type="NCBI Taxonomy" id="231223"/>
    <lineage>
        <taxon>Eukaryota</taxon>
        <taxon>Metazoa</taxon>
        <taxon>Spiralia</taxon>
        <taxon>Lophotrochozoa</taxon>
        <taxon>Mollusca</taxon>
        <taxon>Gastropoda</taxon>
        <taxon>Heterobranchia</taxon>
        <taxon>Euthyneura</taxon>
        <taxon>Panpulmonata</taxon>
        <taxon>Sacoglossa</taxon>
        <taxon>Placobranchoidea</taxon>
        <taxon>Plakobranchidae</taxon>
        <taxon>Elysia</taxon>
    </lineage>
</organism>
<evidence type="ECO:0000259" key="2">
    <source>
        <dbReference type="PROSITE" id="PS50309"/>
    </source>
</evidence>
<dbReference type="PANTHER" id="PTHR23004">
    <property type="entry name" value="DOUBLECORTIN DOMAIN CONTAINING 2"/>
    <property type="match status" value="1"/>
</dbReference>
<sequence length="400" mass="45263">MRTFSFSPAVVLAARYHVLSVPRSCTGWSDKNISLLCHLFLYVPIITNRSANVPDSVGEYLKFLSSPESECSDLDLTPHEGRNEKTAETTEVHAGFSPVSILFFPSRYDQITPSERKKSPPFKYDVDPVVHNRRLLQSGKINKIETRSKLIKVWPNGDDLRGPRRVLLSPRINPFTLTNVMAAVNEIMKEDLNGTVEKLYFVNGIKVSDVDQISHNGFYVACKKSDRFKNCRYSESGTKNLSTSPRLERKFLAPLNYSRSNNSTQSSPEHSNASTQNSTNGHPPRRRAARRDDEQVFPARPVKHTRSSEKNRAVDLDKDQGGMFKAKQNNRTTHGAREVQENRHTRTELPVDQRQAKPVEDEAIEAEDIQSRTSRGGEEHVGVVTRASHAPAYRRHVMIL</sequence>
<feature type="compositionally biased region" description="Polar residues" evidence="1">
    <location>
        <begin position="257"/>
        <end position="281"/>
    </location>
</feature>
<reference evidence="3" key="1">
    <citation type="journal article" date="2023" name="G3 (Bethesda)">
        <title>A reference genome for the long-term kleptoplast-retaining sea slug Elysia crispata morphotype clarki.</title>
        <authorList>
            <person name="Eastman K.E."/>
            <person name="Pendleton A.L."/>
            <person name="Shaikh M.A."/>
            <person name="Suttiyut T."/>
            <person name="Ogas R."/>
            <person name="Tomko P."/>
            <person name="Gavelis G."/>
            <person name="Widhalm J.R."/>
            <person name="Wisecaver J.H."/>
        </authorList>
    </citation>
    <scope>NUCLEOTIDE SEQUENCE</scope>
    <source>
        <strain evidence="3">ECLA1</strain>
    </source>
</reference>
<feature type="region of interest" description="Disordered" evidence="1">
    <location>
        <begin position="257"/>
        <end position="356"/>
    </location>
</feature>
<dbReference type="AlphaFoldDB" id="A0AAE1E3Z4"/>
<dbReference type="PANTHER" id="PTHR23004:SF11">
    <property type="entry name" value="PROTEIN RPI-1"/>
    <property type="match status" value="1"/>
</dbReference>
<dbReference type="Pfam" id="PF03607">
    <property type="entry name" value="DCX"/>
    <property type="match status" value="1"/>
</dbReference>
<dbReference type="Gene3D" id="3.10.20.230">
    <property type="entry name" value="Doublecortin domain"/>
    <property type="match status" value="1"/>
</dbReference>
<dbReference type="InterPro" id="IPR036572">
    <property type="entry name" value="Doublecortin_dom_sf"/>
</dbReference>
<accession>A0AAE1E3Z4</accession>
<name>A0AAE1E3Z4_9GAST</name>
<dbReference type="GO" id="GO:0005815">
    <property type="term" value="C:microtubule organizing center"/>
    <property type="evidence" value="ECO:0007669"/>
    <property type="project" value="TreeGrafter"/>
</dbReference>
<feature type="domain" description="Doublecortin" evidence="2">
    <location>
        <begin position="149"/>
        <end position="234"/>
    </location>
</feature>
<dbReference type="GO" id="GO:0005874">
    <property type="term" value="C:microtubule"/>
    <property type="evidence" value="ECO:0007669"/>
    <property type="project" value="TreeGrafter"/>
</dbReference>
<dbReference type="PROSITE" id="PS50309">
    <property type="entry name" value="DC"/>
    <property type="match status" value="1"/>
</dbReference>
<proteinExistence type="predicted"/>
<feature type="compositionally biased region" description="Basic and acidic residues" evidence="1">
    <location>
        <begin position="306"/>
        <end position="320"/>
    </location>
</feature>
<dbReference type="GO" id="GO:0035556">
    <property type="term" value="P:intracellular signal transduction"/>
    <property type="evidence" value="ECO:0007669"/>
    <property type="project" value="InterPro"/>
</dbReference>
<evidence type="ECO:0000313" key="3">
    <source>
        <dbReference type="EMBL" id="KAK3793544.1"/>
    </source>
</evidence>
<keyword evidence="4" id="KW-1185">Reference proteome</keyword>
<feature type="region of interest" description="Disordered" evidence="1">
    <location>
        <begin position="69"/>
        <end position="90"/>
    </location>
</feature>
<evidence type="ECO:0000256" key="1">
    <source>
        <dbReference type="SAM" id="MobiDB-lite"/>
    </source>
</evidence>
<dbReference type="Proteomes" id="UP001283361">
    <property type="component" value="Unassembled WGS sequence"/>
</dbReference>
<feature type="compositionally biased region" description="Basic and acidic residues" evidence="1">
    <location>
        <begin position="335"/>
        <end position="356"/>
    </location>
</feature>
<dbReference type="InterPro" id="IPR003533">
    <property type="entry name" value="Doublecortin_dom"/>
</dbReference>
<gene>
    <name evidence="3" type="ORF">RRG08_023861</name>
</gene>
<evidence type="ECO:0000313" key="4">
    <source>
        <dbReference type="Proteomes" id="UP001283361"/>
    </source>
</evidence>
<comment type="caution">
    <text evidence="3">The sequence shown here is derived from an EMBL/GenBank/DDBJ whole genome shotgun (WGS) entry which is preliminary data.</text>
</comment>
<protein>
    <recommendedName>
        <fullName evidence="2">Doublecortin domain-containing protein</fullName>
    </recommendedName>
</protein>
<dbReference type="SUPFAM" id="SSF89837">
    <property type="entry name" value="Doublecortin (DC)"/>
    <property type="match status" value="1"/>
</dbReference>
<dbReference type="EMBL" id="JAWDGP010001217">
    <property type="protein sequence ID" value="KAK3793544.1"/>
    <property type="molecule type" value="Genomic_DNA"/>
</dbReference>
<dbReference type="SMART" id="SM00537">
    <property type="entry name" value="DCX"/>
    <property type="match status" value="1"/>
</dbReference>